<organism evidence="1">
    <name type="scientific">Canne point virus</name>
    <dbReference type="NCBI Taxonomy" id="2485866"/>
    <lineage>
        <taxon>Viruses</taxon>
        <taxon>Riboviria</taxon>
    </lineage>
</organism>
<evidence type="ECO:0000313" key="1">
    <source>
        <dbReference type="EMBL" id="AYP67532.1"/>
    </source>
</evidence>
<sequence length="631" mass="71889">MVFGSRTFNQDREEIELFPLLEDIIEELSCYEVEYREDLTIEGDPIVYPVYLVPQFTKICVKRYQIDEDTFQGYLALYAEEGMAYFSHHEDFLSIMDGNAKLTILRANETTCLSKLKSLQTHKGLGALARVTPHEVLMSPIRMSGEHYKVRPFRVEMCSPYMSLNLNLTPELPTFPFSTQLNERSLLRPLGAGNISMSKLGYLLHQMGIQGLPPHCSIACLGDGYGGFTAVLAALGNRTTSIIFNTKPAREDSIPISIIAQEVSEKTGARVIDDLIAQEYYDLTKVTTMERLEQHALNYHIITLDAEVLTPRDSSPEQLKEVTNNRSLMFKHVSILFLRKATKGSILIMKCYIKETLLWLPSLALLVPRCANCYIVRGKASAMDGELYIVCQTNVASSLMYRAEDTYPPTRVLQGLEKFLARYIRQAQEDIGNCDTLMCRATYPKIIRQLMVFLPLYGWSKLEEFCKITVPQHIQRATNERPHSWIKEVINWLSELGWNYVQELHGVFVNVDADVYSTLTHCFVVGNRYLTVRAFLTVAMLFQSNMRPYITKTNVETWFLLALDDFPTSLQLPTSITIYKEKNGRPTVHGIEFSGLLYWLQGIRWALTAISAGLIGGMEPDVDTQEFVYRV</sequence>
<protein>
    <submittedName>
        <fullName evidence="1">Uncharacterized protein</fullName>
    </submittedName>
</protein>
<accession>A0A3G3BTC6</accession>
<name>A0A3G3BTC6_9VIRU</name>
<reference evidence="1" key="1">
    <citation type="submission" date="2018-10" db="EMBL/GenBank/DDBJ databases">
        <title>Extensive Diversity of RNA Viruses in Australian Ticks.</title>
        <authorList>
            <person name="Harvey E."/>
            <person name="Rose K."/>
            <person name="Eden J.-S."/>
            <person name="Lo N."/>
            <person name="Abeyasuriya T."/>
            <person name="Shi M."/>
            <person name="Doggett S.L."/>
            <person name="Holmes E.C."/>
        </authorList>
    </citation>
    <scope>NUCLEOTIDE SEQUENCE</scope>
</reference>
<proteinExistence type="predicted"/>
<dbReference type="EMBL" id="MK026566">
    <property type="protein sequence ID" value="AYP67532.1"/>
    <property type="molecule type" value="Genomic_RNA"/>
</dbReference>